<dbReference type="Gene3D" id="3.30.70.920">
    <property type="match status" value="1"/>
</dbReference>
<accession>A0A1W9S2F9</accession>
<dbReference type="InterPro" id="IPR019887">
    <property type="entry name" value="Tscrpt_reg_AsnC/Lrp_C"/>
</dbReference>
<dbReference type="Pfam" id="PF01037">
    <property type="entry name" value="AsnC_trans_reg"/>
    <property type="match status" value="1"/>
</dbReference>
<reference evidence="3" key="1">
    <citation type="submission" date="2017-03" db="EMBL/GenBank/DDBJ databases">
        <title>Novel pathways for hydrocarbon cycling and metabolic interdependencies in hydrothermal sediment communities.</title>
        <authorList>
            <person name="Dombrowski N."/>
            <person name="Seitz K."/>
            <person name="Teske A."/>
            <person name="Baker B."/>
        </authorList>
    </citation>
    <scope>NUCLEOTIDE SEQUENCE [LARGE SCALE GENOMIC DNA]</scope>
</reference>
<dbReference type="EMBL" id="NATQ01000015">
    <property type="protein sequence ID" value="OQX91028.1"/>
    <property type="molecule type" value="Genomic_DNA"/>
</dbReference>
<dbReference type="InterPro" id="IPR011008">
    <property type="entry name" value="Dimeric_a/b-barrel"/>
</dbReference>
<evidence type="ECO:0000313" key="3">
    <source>
        <dbReference type="Proteomes" id="UP000192611"/>
    </source>
</evidence>
<sequence>MRAYVLIEVESGKVEGVFQSLKNIKEVERVDALLGPFDLIVFLEAEPYNIGSIVLNNIQSIDGVKKTTTCNVIKIRE</sequence>
<protein>
    <recommendedName>
        <fullName evidence="1">Transcription regulator AsnC/Lrp ligand binding domain-containing protein</fullName>
    </recommendedName>
</protein>
<gene>
    <name evidence="2" type="ORF">B6D57_01260</name>
</gene>
<dbReference type="Proteomes" id="UP000192611">
    <property type="component" value="Unassembled WGS sequence"/>
</dbReference>
<evidence type="ECO:0000259" key="1">
    <source>
        <dbReference type="Pfam" id="PF01037"/>
    </source>
</evidence>
<name>A0A1W9S2F9_9BACT</name>
<proteinExistence type="predicted"/>
<evidence type="ECO:0000313" key="2">
    <source>
        <dbReference type="EMBL" id="OQX91028.1"/>
    </source>
</evidence>
<dbReference type="AlphaFoldDB" id="A0A1W9S2F9"/>
<organism evidence="2 3">
    <name type="scientific">Candidatus Coatesbacteria bacterium 4484_99</name>
    <dbReference type="NCBI Taxonomy" id="1970774"/>
    <lineage>
        <taxon>Bacteria</taxon>
        <taxon>Candidatus Coatesiibacteriota</taxon>
    </lineage>
</organism>
<dbReference type="SUPFAM" id="SSF54909">
    <property type="entry name" value="Dimeric alpha+beta barrel"/>
    <property type="match status" value="1"/>
</dbReference>
<feature type="domain" description="Transcription regulator AsnC/Lrp ligand binding" evidence="1">
    <location>
        <begin position="5"/>
        <end position="74"/>
    </location>
</feature>
<comment type="caution">
    <text evidence="2">The sequence shown here is derived from an EMBL/GenBank/DDBJ whole genome shotgun (WGS) entry which is preliminary data.</text>
</comment>